<evidence type="ECO:0000256" key="7">
    <source>
        <dbReference type="SAM" id="MobiDB-lite"/>
    </source>
</evidence>
<dbReference type="Proteomes" id="UP001244552">
    <property type="component" value="Unassembled WGS sequence"/>
</dbReference>
<accession>A0ABU0MSZ0</accession>
<keyword evidence="9" id="KW-1185">Reference proteome</keyword>
<comment type="cofactor">
    <cofactor evidence="6">
        <name>[2Fe-2S] cluster</name>
        <dbReference type="ChEBI" id="CHEBI:190135"/>
    </cofactor>
</comment>
<reference evidence="8 9" key="1">
    <citation type="submission" date="2023-07" db="EMBL/GenBank/DDBJ databases">
        <title>Genomic Encyclopedia of Type Strains, Phase IV (KMG-IV): sequencing the most valuable type-strain genomes for metagenomic binning, comparative biology and taxonomic classification.</title>
        <authorList>
            <person name="Goeker M."/>
        </authorList>
    </citation>
    <scope>NUCLEOTIDE SEQUENCE [LARGE SCALE GENOMIC DNA]</scope>
    <source>
        <strain evidence="8 9">DSM 19922</strain>
    </source>
</reference>
<dbReference type="InterPro" id="IPR041921">
    <property type="entry name" value="NuoE_N"/>
</dbReference>
<comment type="caution">
    <text evidence="8">The sequence shown here is derived from an EMBL/GenBank/DDBJ whole genome shotgun (WGS) entry which is preliminary data.</text>
</comment>
<dbReference type="InterPro" id="IPR028431">
    <property type="entry name" value="NADP_DH_HndA-like"/>
</dbReference>
<dbReference type="Gene3D" id="1.10.10.1590">
    <property type="entry name" value="NADH-quinone oxidoreductase subunit E"/>
    <property type="match status" value="1"/>
</dbReference>
<evidence type="ECO:0000313" key="8">
    <source>
        <dbReference type="EMBL" id="MDQ0536615.1"/>
    </source>
</evidence>
<evidence type="ECO:0000256" key="1">
    <source>
        <dbReference type="ARBA" id="ARBA00010643"/>
    </source>
</evidence>
<organism evidence="8 9">
    <name type="scientific">Azospirillum picis</name>
    <dbReference type="NCBI Taxonomy" id="488438"/>
    <lineage>
        <taxon>Bacteria</taxon>
        <taxon>Pseudomonadati</taxon>
        <taxon>Pseudomonadota</taxon>
        <taxon>Alphaproteobacteria</taxon>
        <taxon>Rhodospirillales</taxon>
        <taxon>Azospirillaceae</taxon>
        <taxon>Azospirillum</taxon>
    </lineage>
</organism>
<dbReference type="PIRSF" id="PIRSF000216">
    <property type="entry name" value="NADH_DH_24kDa"/>
    <property type="match status" value="1"/>
</dbReference>
<dbReference type="InterPro" id="IPR002023">
    <property type="entry name" value="NuoE-like"/>
</dbReference>
<evidence type="ECO:0000256" key="4">
    <source>
        <dbReference type="ARBA" id="ARBA00023004"/>
    </source>
</evidence>
<dbReference type="Gene3D" id="3.40.30.10">
    <property type="entry name" value="Glutaredoxin"/>
    <property type="match status" value="1"/>
</dbReference>
<evidence type="ECO:0000313" key="9">
    <source>
        <dbReference type="Proteomes" id="UP001244552"/>
    </source>
</evidence>
<evidence type="ECO:0000256" key="3">
    <source>
        <dbReference type="ARBA" id="ARBA00022723"/>
    </source>
</evidence>
<dbReference type="SUPFAM" id="SSF52833">
    <property type="entry name" value="Thioredoxin-like"/>
    <property type="match status" value="1"/>
</dbReference>
<sequence length="180" mass="19812">MNALQPWSAERAMTIVADNRHLRGALLPILHALQEEFGYIDEEAIPLLAAELNLSRADVYGVVSFYHEFRREKPGRHIIKVCRAEACQSMGANALVDHIKKQLQVDFHGTTADGSFTLEQVFCLGNCALSPAVMIDEQLHGRVTPERFDALAAEARTAPHAHPHAHPPGHGAHSHKGHAQ</sequence>
<dbReference type="Pfam" id="PF01257">
    <property type="entry name" value="2Fe-2S_thioredx"/>
    <property type="match status" value="1"/>
</dbReference>
<dbReference type="RefSeq" id="WP_209989592.1">
    <property type="nucleotide sequence ID" value="NZ_JAGINO010000029.1"/>
</dbReference>
<dbReference type="NCBIfam" id="NF004638">
    <property type="entry name" value="PRK05988.1"/>
    <property type="match status" value="1"/>
</dbReference>
<dbReference type="EMBL" id="JAUSVU010000029">
    <property type="protein sequence ID" value="MDQ0536615.1"/>
    <property type="molecule type" value="Genomic_DNA"/>
</dbReference>
<evidence type="ECO:0000256" key="6">
    <source>
        <dbReference type="ARBA" id="ARBA00034078"/>
    </source>
</evidence>
<evidence type="ECO:0000256" key="5">
    <source>
        <dbReference type="ARBA" id="ARBA00023014"/>
    </source>
</evidence>
<keyword evidence="5" id="KW-0411">Iron-sulfur</keyword>
<gene>
    <name evidence="8" type="ORF">QO018_005512</name>
</gene>
<feature type="region of interest" description="Disordered" evidence="7">
    <location>
        <begin position="156"/>
        <end position="180"/>
    </location>
</feature>
<keyword evidence="3" id="KW-0479">Metal-binding</keyword>
<keyword evidence="2" id="KW-0001">2Fe-2S</keyword>
<name>A0ABU0MSZ0_9PROT</name>
<feature type="compositionally biased region" description="Basic residues" evidence="7">
    <location>
        <begin position="159"/>
        <end position="180"/>
    </location>
</feature>
<proteinExistence type="inferred from homology"/>
<evidence type="ECO:0000256" key="2">
    <source>
        <dbReference type="ARBA" id="ARBA00022714"/>
    </source>
</evidence>
<dbReference type="InterPro" id="IPR036249">
    <property type="entry name" value="Thioredoxin-like_sf"/>
</dbReference>
<dbReference type="PANTHER" id="PTHR43342:SF1">
    <property type="entry name" value="BIFURCATING [FEFE] HYDROGENASE GAMMA SUBUNIT"/>
    <property type="match status" value="1"/>
</dbReference>
<protein>
    <submittedName>
        <fullName evidence="8">Formate dehydrogenase subunit gamma</fullName>
    </submittedName>
</protein>
<dbReference type="PANTHER" id="PTHR43342">
    <property type="entry name" value="NADH-QUINONE OXIDOREDUCTASE, E SUBUNIT"/>
    <property type="match status" value="1"/>
</dbReference>
<comment type="similarity">
    <text evidence="1">Belongs to the complex I 24 kDa subunit family.</text>
</comment>
<keyword evidence="4" id="KW-0408">Iron</keyword>
<dbReference type="CDD" id="cd03081">
    <property type="entry name" value="TRX_Fd_NuoE_FDH_gamma"/>
    <property type="match status" value="1"/>
</dbReference>